<dbReference type="EMBL" id="BARS01015788">
    <property type="protein sequence ID" value="GAF94387.1"/>
    <property type="molecule type" value="Genomic_DNA"/>
</dbReference>
<proteinExistence type="predicted"/>
<name>X0U1V1_9ZZZZ</name>
<reference evidence="1" key="1">
    <citation type="journal article" date="2014" name="Front. Microbiol.">
        <title>High frequency of phylogenetically diverse reductive dehalogenase-homologous genes in deep subseafloor sedimentary metagenomes.</title>
        <authorList>
            <person name="Kawai M."/>
            <person name="Futagami T."/>
            <person name="Toyoda A."/>
            <person name="Takaki Y."/>
            <person name="Nishi S."/>
            <person name="Hori S."/>
            <person name="Arai W."/>
            <person name="Tsubouchi T."/>
            <person name="Morono Y."/>
            <person name="Uchiyama I."/>
            <person name="Ito T."/>
            <person name="Fujiyama A."/>
            <person name="Inagaki F."/>
            <person name="Takami H."/>
        </authorList>
    </citation>
    <scope>NUCLEOTIDE SEQUENCE</scope>
    <source>
        <strain evidence="1">Expedition CK06-06</strain>
    </source>
</reference>
<organism evidence="1">
    <name type="scientific">marine sediment metagenome</name>
    <dbReference type="NCBI Taxonomy" id="412755"/>
    <lineage>
        <taxon>unclassified sequences</taxon>
        <taxon>metagenomes</taxon>
        <taxon>ecological metagenomes</taxon>
    </lineage>
</organism>
<evidence type="ECO:0008006" key="2">
    <source>
        <dbReference type="Google" id="ProtNLM"/>
    </source>
</evidence>
<dbReference type="AlphaFoldDB" id="X0U1V1"/>
<sequence>GPQTGALVASHGGERVYGVTSEGAIWRLAPGTGRLEPEVCRLPGVSGKMGFTCAWCEATGSIYLADAASGTIFSYCDTREKPVELGRTPLTPVKCLTATCDGRLFGFCGDQIEHLFSYEPASGRIDDLGIALSVLGCRRYGYQFKAAAPGPDGEIYFGESDRGGHLWVYFPSLKRVVDPGTSQEACSPAASE</sequence>
<comment type="caution">
    <text evidence="1">The sequence shown here is derived from an EMBL/GenBank/DDBJ whole genome shotgun (WGS) entry which is preliminary data.</text>
</comment>
<accession>X0U1V1</accession>
<evidence type="ECO:0000313" key="1">
    <source>
        <dbReference type="EMBL" id="GAF94387.1"/>
    </source>
</evidence>
<dbReference type="SUPFAM" id="SSF63825">
    <property type="entry name" value="YWTD domain"/>
    <property type="match status" value="1"/>
</dbReference>
<gene>
    <name evidence="1" type="ORF">S01H1_26074</name>
</gene>
<feature type="non-terminal residue" evidence="1">
    <location>
        <position position="1"/>
    </location>
</feature>
<protein>
    <recommendedName>
        <fullName evidence="2">SMP-30/Gluconolactonase/LRE-like region domain-containing protein</fullName>
    </recommendedName>
</protein>